<dbReference type="InterPro" id="IPR050950">
    <property type="entry name" value="HTH-type_LysR_regulators"/>
</dbReference>
<reference evidence="6 7" key="1">
    <citation type="submission" date="2020-01" db="EMBL/GenBank/DDBJ databases">
        <title>Paenibacillus sp. nov., isolated from tomato rhizosphere.</title>
        <authorList>
            <person name="Weon H.-Y."/>
            <person name="Lee S.A."/>
        </authorList>
    </citation>
    <scope>NUCLEOTIDE SEQUENCE [LARGE SCALE GENOMIC DNA]</scope>
    <source>
        <strain evidence="6 7">12200R-189</strain>
    </source>
</reference>
<dbReference type="CDD" id="cd05466">
    <property type="entry name" value="PBP2_LTTR_substrate"/>
    <property type="match status" value="1"/>
</dbReference>
<dbReference type="InterPro" id="IPR036390">
    <property type="entry name" value="WH_DNA-bd_sf"/>
</dbReference>
<dbReference type="PRINTS" id="PR00039">
    <property type="entry name" value="HTHLYSR"/>
</dbReference>
<protein>
    <submittedName>
        <fullName evidence="6">LysR family transcriptional regulator</fullName>
    </submittedName>
</protein>
<evidence type="ECO:0000313" key="7">
    <source>
        <dbReference type="Proteomes" id="UP000476064"/>
    </source>
</evidence>
<dbReference type="KEGG" id="plyc:GXP70_13270"/>
<dbReference type="Gene3D" id="3.40.190.290">
    <property type="match status" value="1"/>
</dbReference>
<dbReference type="EMBL" id="CP048209">
    <property type="protein sequence ID" value="QHT60823.1"/>
    <property type="molecule type" value="Genomic_DNA"/>
</dbReference>
<accession>A0A6C0FZ88</accession>
<comment type="similarity">
    <text evidence="1">Belongs to the LysR transcriptional regulatory family.</text>
</comment>
<dbReference type="GO" id="GO:0005829">
    <property type="term" value="C:cytosol"/>
    <property type="evidence" value="ECO:0007669"/>
    <property type="project" value="TreeGrafter"/>
</dbReference>
<name>A0A6C0FZ88_9BACL</name>
<dbReference type="PROSITE" id="PS50931">
    <property type="entry name" value="HTH_LYSR"/>
    <property type="match status" value="1"/>
</dbReference>
<dbReference type="GO" id="GO:0003677">
    <property type="term" value="F:DNA binding"/>
    <property type="evidence" value="ECO:0007669"/>
    <property type="project" value="UniProtKB-KW"/>
</dbReference>
<evidence type="ECO:0000256" key="2">
    <source>
        <dbReference type="ARBA" id="ARBA00023015"/>
    </source>
</evidence>
<dbReference type="AlphaFoldDB" id="A0A6C0FZ88"/>
<evidence type="ECO:0000256" key="1">
    <source>
        <dbReference type="ARBA" id="ARBA00009437"/>
    </source>
</evidence>
<keyword evidence="7" id="KW-1185">Reference proteome</keyword>
<keyword evidence="2" id="KW-0805">Transcription regulation</keyword>
<dbReference type="RefSeq" id="WP_162357263.1">
    <property type="nucleotide sequence ID" value="NZ_CP048209.1"/>
</dbReference>
<sequence length="315" mass="35355">MELRQLEYFAAVCKEMHFSRAAENLCTTQSNLSQQIKFLENELGLPLFDRMGRRIALTDAGKILLEQCHLIFERIDYMKGAIADLKRMEGGRLDIGILPGDGDLLFDALLIGFHRAHPKLSIRVTETVDVYEQVLDGTRDLGVTTLPPNPDDRISIIPLFHEEFALAVRADHPLAKSKAVPFEQLRQLKMVMFGPEHQITRVIHSCCQEQGFAIDNPIVTSTLSTLLSLVEQGVGVSILPRLLLDYLNRETIAAITLLHPTPSQDICILHRSDKYMGQAAKVFIHELQAYIRSVTEQTTRSPAVMGSSTDQPDRI</sequence>
<dbReference type="Gene3D" id="1.10.10.10">
    <property type="entry name" value="Winged helix-like DNA-binding domain superfamily/Winged helix DNA-binding domain"/>
    <property type="match status" value="1"/>
</dbReference>
<dbReference type="Proteomes" id="UP000476064">
    <property type="component" value="Chromosome"/>
</dbReference>
<dbReference type="SUPFAM" id="SSF53850">
    <property type="entry name" value="Periplasmic binding protein-like II"/>
    <property type="match status" value="1"/>
</dbReference>
<feature type="domain" description="HTH lysR-type" evidence="5">
    <location>
        <begin position="1"/>
        <end position="58"/>
    </location>
</feature>
<dbReference type="InterPro" id="IPR000847">
    <property type="entry name" value="LysR_HTH_N"/>
</dbReference>
<dbReference type="InterPro" id="IPR005119">
    <property type="entry name" value="LysR_subst-bd"/>
</dbReference>
<dbReference type="PANTHER" id="PTHR30419">
    <property type="entry name" value="HTH-TYPE TRANSCRIPTIONAL REGULATOR YBHD"/>
    <property type="match status" value="1"/>
</dbReference>
<dbReference type="SUPFAM" id="SSF46785">
    <property type="entry name" value="Winged helix' DNA-binding domain"/>
    <property type="match status" value="1"/>
</dbReference>
<evidence type="ECO:0000313" key="6">
    <source>
        <dbReference type="EMBL" id="QHT60823.1"/>
    </source>
</evidence>
<evidence type="ECO:0000259" key="5">
    <source>
        <dbReference type="PROSITE" id="PS50931"/>
    </source>
</evidence>
<evidence type="ECO:0000256" key="3">
    <source>
        <dbReference type="ARBA" id="ARBA00023125"/>
    </source>
</evidence>
<dbReference type="FunFam" id="1.10.10.10:FF:000001">
    <property type="entry name" value="LysR family transcriptional regulator"/>
    <property type="match status" value="1"/>
</dbReference>
<dbReference type="GO" id="GO:0003700">
    <property type="term" value="F:DNA-binding transcription factor activity"/>
    <property type="evidence" value="ECO:0007669"/>
    <property type="project" value="InterPro"/>
</dbReference>
<gene>
    <name evidence="6" type="ORF">GXP70_13270</name>
</gene>
<dbReference type="Pfam" id="PF00126">
    <property type="entry name" value="HTH_1"/>
    <property type="match status" value="1"/>
</dbReference>
<evidence type="ECO:0000256" key="4">
    <source>
        <dbReference type="ARBA" id="ARBA00023163"/>
    </source>
</evidence>
<organism evidence="6 7">
    <name type="scientific">Paenibacillus lycopersici</name>
    <dbReference type="NCBI Taxonomy" id="2704462"/>
    <lineage>
        <taxon>Bacteria</taxon>
        <taxon>Bacillati</taxon>
        <taxon>Bacillota</taxon>
        <taxon>Bacilli</taxon>
        <taxon>Bacillales</taxon>
        <taxon>Paenibacillaceae</taxon>
        <taxon>Paenibacillus</taxon>
    </lineage>
</organism>
<dbReference type="Pfam" id="PF03466">
    <property type="entry name" value="LysR_substrate"/>
    <property type="match status" value="1"/>
</dbReference>
<proteinExistence type="inferred from homology"/>
<keyword evidence="3" id="KW-0238">DNA-binding</keyword>
<keyword evidence="4" id="KW-0804">Transcription</keyword>
<dbReference type="InterPro" id="IPR036388">
    <property type="entry name" value="WH-like_DNA-bd_sf"/>
</dbReference>